<protein>
    <submittedName>
        <fullName evidence="2">Uncharacterized protein</fullName>
    </submittedName>
</protein>
<name>A0ABW1ZSE7_9DEIO</name>
<dbReference type="Proteomes" id="UP001596317">
    <property type="component" value="Unassembled WGS sequence"/>
</dbReference>
<feature type="region of interest" description="Disordered" evidence="1">
    <location>
        <begin position="330"/>
        <end position="371"/>
    </location>
</feature>
<evidence type="ECO:0000256" key="1">
    <source>
        <dbReference type="SAM" id="MobiDB-lite"/>
    </source>
</evidence>
<dbReference type="RefSeq" id="WP_224610972.1">
    <property type="nucleotide sequence ID" value="NZ_JAIQXV010000016.1"/>
</dbReference>
<evidence type="ECO:0000313" key="2">
    <source>
        <dbReference type="EMBL" id="MFC6662605.1"/>
    </source>
</evidence>
<comment type="caution">
    <text evidence="2">The sequence shown here is derived from an EMBL/GenBank/DDBJ whole genome shotgun (WGS) entry which is preliminary data.</text>
</comment>
<feature type="region of interest" description="Disordered" evidence="1">
    <location>
        <begin position="419"/>
        <end position="440"/>
    </location>
</feature>
<accession>A0ABW1ZSE7</accession>
<feature type="compositionally biased region" description="Low complexity" evidence="1">
    <location>
        <begin position="419"/>
        <end position="428"/>
    </location>
</feature>
<sequence>MSPHQTHLLDTVGHLGRPTLRQLCEEVAQATGGTIHGCYKSIRAELDQYVRAGTVVCWSTAKPMYVLAHDAPRLWSELKAHLYEAICRRGQATPGRLKSVPLGGAVIAMDLMQDLAQELMDEGKIVNVGRKGTGRTKIYVPVENNLQQEMDLGAAGQVLRYLKKRYDNNFFRETALKIASELKLAREEVDNALRHLEERGLLEITQNGFLKMYGYAARTMVIRQVDPGTLSYGHVVYAQPAAEQPTTPTPETHDDVRPAQRQRLAGLTQALRTRLGSIGQLMRVQVLQVVQVVPLRAETALLLSPVPLGTRDPQVKTPRREHRLRKEIIHKQAMTSLPMEGGQSPPSPVQGMEKTSTAPAAPQNRSPERLQKAWAAAKAWSTPPMRNWGYRRPMPTRLPTRQRHPTYNRLHPLASAAASAAPWATSPPYGGVTAPFSGQG</sequence>
<proteinExistence type="predicted"/>
<reference evidence="3" key="1">
    <citation type="journal article" date="2019" name="Int. J. Syst. Evol. Microbiol.">
        <title>The Global Catalogue of Microorganisms (GCM) 10K type strain sequencing project: providing services to taxonomists for standard genome sequencing and annotation.</title>
        <authorList>
            <consortium name="The Broad Institute Genomics Platform"/>
            <consortium name="The Broad Institute Genome Sequencing Center for Infectious Disease"/>
            <person name="Wu L."/>
            <person name="Ma J."/>
        </authorList>
    </citation>
    <scope>NUCLEOTIDE SEQUENCE [LARGE SCALE GENOMIC DNA]</scope>
    <source>
        <strain evidence="3">CCUG 63830</strain>
    </source>
</reference>
<evidence type="ECO:0000313" key="3">
    <source>
        <dbReference type="Proteomes" id="UP001596317"/>
    </source>
</evidence>
<gene>
    <name evidence="2" type="ORF">ACFP90_21345</name>
</gene>
<dbReference type="EMBL" id="JBHSWB010000002">
    <property type="protein sequence ID" value="MFC6662605.1"/>
    <property type="molecule type" value="Genomic_DNA"/>
</dbReference>
<organism evidence="2 3">
    <name type="scientific">Deinococcus multiflagellatus</name>
    <dbReference type="NCBI Taxonomy" id="1656887"/>
    <lineage>
        <taxon>Bacteria</taxon>
        <taxon>Thermotogati</taxon>
        <taxon>Deinococcota</taxon>
        <taxon>Deinococci</taxon>
        <taxon>Deinococcales</taxon>
        <taxon>Deinococcaceae</taxon>
        <taxon>Deinococcus</taxon>
    </lineage>
</organism>
<keyword evidence="3" id="KW-1185">Reference proteome</keyword>